<sequence length="252" mass="27216">MLIDVAVSLDVASLPPPPAGDYSVVVDITEDCWCGPDGTRLRTFLGRVIPGSEDEADRTNVSGSTPANTLRIRAPSLSALMAWIHSLNEDNLETMADISVWQREVLLTFGIIGVRIGRQYSISPSGSYFHASSSSCETATRTVSPGVATAEEIMGLAGWAQQYYPGCLTLGQEELPPRCAILADSIAPAHPLDAAASWPSVYRQPEARLEGVHSAISMLEPAYRSFESSDDESELPELIPLEDMDNENAVFM</sequence>
<proteinExistence type="predicted"/>
<dbReference type="Proteomes" id="UP000308197">
    <property type="component" value="Unassembled WGS sequence"/>
</dbReference>
<dbReference type="InParanoid" id="A0A5C3NTU2"/>
<evidence type="ECO:0000313" key="1">
    <source>
        <dbReference type="EMBL" id="TFK80199.1"/>
    </source>
</evidence>
<organism evidence="1 2">
    <name type="scientific">Polyporus arcularius HHB13444</name>
    <dbReference type="NCBI Taxonomy" id="1314778"/>
    <lineage>
        <taxon>Eukaryota</taxon>
        <taxon>Fungi</taxon>
        <taxon>Dikarya</taxon>
        <taxon>Basidiomycota</taxon>
        <taxon>Agaricomycotina</taxon>
        <taxon>Agaricomycetes</taxon>
        <taxon>Polyporales</taxon>
        <taxon>Polyporaceae</taxon>
        <taxon>Polyporus</taxon>
    </lineage>
</organism>
<gene>
    <name evidence="1" type="ORF">K466DRAFT_605537</name>
</gene>
<reference evidence="1 2" key="1">
    <citation type="journal article" date="2019" name="Nat. Ecol. Evol.">
        <title>Megaphylogeny resolves global patterns of mushroom evolution.</title>
        <authorList>
            <person name="Varga T."/>
            <person name="Krizsan K."/>
            <person name="Foldi C."/>
            <person name="Dima B."/>
            <person name="Sanchez-Garcia M."/>
            <person name="Sanchez-Ramirez S."/>
            <person name="Szollosi G.J."/>
            <person name="Szarkandi J.G."/>
            <person name="Papp V."/>
            <person name="Albert L."/>
            <person name="Andreopoulos W."/>
            <person name="Angelini C."/>
            <person name="Antonin V."/>
            <person name="Barry K.W."/>
            <person name="Bougher N.L."/>
            <person name="Buchanan P."/>
            <person name="Buyck B."/>
            <person name="Bense V."/>
            <person name="Catcheside P."/>
            <person name="Chovatia M."/>
            <person name="Cooper J."/>
            <person name="Damon W."/>
            <person name="Desjardin D."/>
            <person name="Finy P."/>
            <person name="Geml J."/>
            <person name="Haridas S."/>
            <person name="Hughes K."/>
            <person name="Justo A."/>
            <person name="Karasinski D."/>
            <person name="Kautmanova I."/>
            <person name="Kiss B."/>
            <person name="Kocsube S."/>
            <person name="Kotiranta H."/>
            <person name="LaButti K.M."/>
            <person name="Lechner B.E."/>
            <person name="Liimatainen K."/>
            <person name="Lipzen A."/>
            <person name="Lukacs Z."/>
            <person name="Mihaltcheva S."/>
            <person name="Morgado L.N."/>
            <person name="Niskanen T."/>
            <person name="Noordeloos M.E."/>
            <person name="Ohm R.A."/>
            <person name="Ortiz-Santana B."/>
            <person name="Ovrebo C."/>
            <person name="Racz N."/>
            <person name="Riley R."/>
            <person name="Savchenko A."/>
            <person name="Shiryaev A."/>
            <person name="Soop K."/>
            <person name="Spirin V."/>
            <person name="Szebenyi C."/>
            <person name="Tomsovsky M."/>
            <person name="Tulloss R.E."/>
            <person name="Uehling J."/>
            <person name="Grigoriev I.V."/>
            <person name="Vagvolgyi C."/>
            <person name="Papp T."/>
            <person name="Martin F.M."/>
            <person name="Miettinen O."/>
            <person name="Hibbett D.S."/>
            <person name="Nagy L.G."/>
        </authorList>
    </citation>
    <scope>NUCLEOTIDE SEQUENCE [LARGE SCALE GENOMIC DNA]</scope>
    <source>
        <strain evidence="1 2">HHB13444</strain>
    </source>
</reference>
<dbReference type="AlphaFoldDB" id="A0A5C3NTU2"/>
<protein>
    <submittedName>
        <fullName evidence="1">Uncharacterized protein</fullName>
    </submittedName>
</protein>
<accession>A0A5C3NTU2</accession>
<name>A0A5C3NTU2_9APHY</name>
<keyword evidence="2" id="KW-1185">Reference proteome</keyword>
<evidence type="ECO:0000313" key="2">
    <source>
        <dbReference type="Proteomes" id="UP000308197"/>
    </source>
</evidence>
<dbReference type="EMBL" id="ML211825">
    <property type="protein sequence ID" value="TFK80199.1"/>
    <property type="molecule type" value="Genomic_DNA"/>
</dbReference>